<feature type="non-terminal residue" evidence="1">
    <location>
        <position position="38"/>
    </location>
</feature>
<gene>
    <name evidence="1" type="ORF">S06H3_12919</name>
</gene>
<name>X1KVE1_9ZZZZ</name>
<proteinExistence type="predicted"/>
<sequence>MKNNLVKSTLNFFIILFLFIYAKGENKSALLTKIKNGI</sequence>
<accession>X1KVE1</accession>
<organism evidence="1">
    <name type="scientific">marine sediment metagenome</name>
    <dbReference type="NCBI Taxonomy" id="412755"/>
    <lineage>
        <taxon>unclassified sequences</taxon>
        <taxon>metagenomes</taxon>
        <taxon>ecological metagenomes</taxon>
    </lineage>
</organism>
<protein>
    <submittedName>
        <fullName evidence="1">Uncharacterized protein</fullName>
    </submittedName>
</protein>
<evidence type="ECO:0000313" key="1">
    <source>
        <dbReference type="EMBL" id="GAI11047.1"/>
    </source>
</evidence>
<dbReference type="EMBL" id="BARV01006309">
    <property type="protein sequence ID" value="GAI11047.1"/>
    <property type="molecule type" value="Genomic_DNA"/>
</dbReference>
<reference evidence="1" key="1">
    <citation type="journal article" date="2014" name="Front. Microbiol.">
        <title>High frequency of phylogenetically diverse reductive dehalogenase-homologous genes in deep subseafloor sedimentary metagenomes.</title>
        <authorList>
            <person name="Kawai M."/>
            <person name="Futagami T."/>
            <person name="Toyoda A."/>
            <person name="Takaki Y."/>
            <person name="Nishi S."/>
            <person name="Hori S."/>
            <person name="Arai W."/>
            <person name="Tsubouchi T."/>
            <person name="Morono Y."/>
            <person name="Uchiyama I."/>
            <person name="Ito T."/>
            <person name="Fujiyama A."/>
            <person name="Inagaki F."/>
            <person name="Takami H."/>
        </authorList>
    </citation>
    <scope>NUCLEOTIDE SEQUENCE</scope>
    <source>
        <strain evidence="1">Expedition CK06-06</strain>
    </source>
</reference>
<comment type="caution">
    <text evidence="1">The sequence shown here is derived from an EMBL/GenBank/DDBJ whole genome shotgun (WGS) entry which is preliminary data.</text>
</comment>
<dbReference type="AlphaFoldDB" id="X1KVE1"/>